<protein>
    <recommendedName>
        <fullName evidence="2">Agenet domain-containing protein</fullName>
    </recommendedName>
</protein>
<evidence type="ECO:0000313" key="4">
    <source>
        <dbReference type="Proteomes" id="UP001396334"/>
    </source>
</evidence>
<evidence type="ECO:0000256" key="1">
    <source>
        <dbReference type="SAM" id="Phobius"/>
    </source>
</evidence>
<feature type="transmembrane region" description="Helical" evidence="1">
    <location>
        <begin position="128"/>
        <end position="156"/>
    </location>
</feature>
<dbReference type="InterPro" id="IPR014002">
    <property type="entry name" value="Agenet_dom_plant"/>
</dbReference>
<dbReference type="EMBL" id="JBBPBN010000050">
    <property type="protein sequence ID" value="KAK8992752.1"/>
    <property type="molecule type" value="Genomic_DNA"/>
</dbReference>
<keyword evidence="1" id="KW-0472">Membrane</keyword>
<organism evidence="3 4">
    <name type="scientific">Hibiscus sabdariffa</name>
    <name type="common">roselle</name>
    <dbReference type="NCBI Taxonomy" id="183260"/>
    <lineage>
        <taxon>Eukaryota</taxon>
        <taxon>Viridiplantae</taxon>
        <taxon>Streptophyta</taxon>
        <taxon>Embryophyta</taxon>
        <taxon>Tracheophyta</taxon>
        <taxon>Spermatophyta</taxon>
        <taxon>Magnoliopsida</taxon>
        <taxon>eudicotyledons</taxon>
        <taxon>Gunneridae</taxon>
        <taxon>Pentapetalae</taxon>
        <taxon>rosids</taxon>
        <taxon>malvids</taxon>
        <taxon>Malvales</taxon>
        <taxon>Malvaceae</taxon>
        <taxon>Malvoideae</taxon>
        <taxon>Hibiscus</taxon>
    </lineage>
</organism>
<dbReference type="Proteomes" id="UP001396334">
    <property type="component" value="Unassembled WGS sequence"/>
</dbReference>
<gene>
    <name evidence="3" type="ORF">V6N11_048822</name>
</gene>
<accession>A0ABR2PWC3</accession>
<keyword evidence="4" id="KW-1185">Reference proteome</keyword>
<name>A0ABR2PWC3_9ROSI</name>
<dbReference type="SMART" id="SM00743">
    <property type="entry name" value="Agenet"/>
    <property type="match status" value="1"/>
</dbReference>
<keyword evidence="1" id="KW-1133">Transmembrane helix</keyword>
<feature type="domain" description="Agenet" evidence="2">
    <location>
        <begin position="40"/>
        <end position="95"/>
    </location>
</feature>
<dbReference type="PANTHER" id="PTHR31917:SF148">
    <property type="entry name" value="DUF724 DOMAIN-CONTAINING PROTEIN 2"/>
    <property type="match status" value="1"/>
</dbReference>
<sequence>MVQYKNLVEENDQTRPLVNIVSADETRPLLRLTTPKESTRTFQYLERVDAFNNDSWWVGTITEKRELKNWVYFETTRDEIACPVSRLRNNLEWRMASRFLATKVSMDDLWIQGFVSFKFCLNMSKFDVIFLLMAFSFYICSTSIFPFLISFAYFIFKYWKLQPRIQVQKIESQKDPTFKSINVLVCTRKP</sequence>
<keyword evidence="1" id="KW-0812">Transmembrane</keyword>
<comment type="caution">
    <text evidence="3">The sequence shown here is derived from an EMBL/GenBank/DDBJ whole genome shotgun (WGS) entry which is preliminary data.</text>
</comment>
<reference evidence="3 4" key="1">
    <citation type="journal article" date="2024" name="G3 (Bethesda)">
        <title>Genome assembly of Hibiscus sabdariffa L. provides insights into metabolisms of medicinal natural products.</title>
        <authorList>
            <person name="Kim T."/>
        </authorList>
    </citation>
    <scope>NUCLEOTIDE SEQUENCE [LARGE SCALE GENOMIC DNA]</scope>
    <source>
        <strain evidence="3">TK-2024</strain>
        <tissue evidence="3">Old leaves</tissue>
    </source>
</reference>
<dbReference type="CDD" id="cd20406">
    <property type="entry name" value="Tudor_Agenet_AtDUF_rpt2_4"/>
    <property type="match status" value="1"/>
</dbReference>
<dbReference type="PANTHER" id="PTHR31917">
    <property type="entry name" value="AGENET DOMAIN-CONTAINING PROTEIN-RELATED"/>
    <property type="match status" value="1"/>
</dbReference>
<evidence type="ECO:0000313" key="3">
    <source>
        <dbReference type="EMBL" id="KAK8992752.1"/>
    </source>
</evidence>
<evidence type="ECO:0000259" key="2">
    <source>
        <dbReference type="SMART" id="SM00743"/>
    </source>
</evidence>
<proteinExistence type="predicted"/>